<keyword evidence="3 5" id="KW-1133">Transmembrane helix</keyword>
<dbReference type="InterPro" id="IPR013525">
    <property type="entry name" value="ABC2_TM"/>
</dbReference>
<dbReference type="RefSeq" id="WP_232498982.1">
    <property type="nucleotide sequence ID" value="NZ_BAAANH010000003.1"/>
</dbReference>
<evidence type="ECO:0000256" key="2">
    <source>
        <dbReference type="ARBA" id="ARBA00022692"/>
    </source>
</evidence>
<evidence type="ECO:0000256" key="3">
    <source>
        <dbReference type="ARBA" id="ARBA00022989"/>
    </source>
</evidence>
<proteinExistence type="inferred from homology"/>
<evidence type="ECO:0000256" key="6">
    <source>
        <dbReference type="SAM" id="MobiDB-lite"/>
    </source>
</evidence>
<comment type="caution">
    <text evidence="5">Lacks conserved residue(s) required for the propagation of feature annotation.</text>
</comment>
<feature type="transmembrane region" description="Helical" evidence="5">
    <location>
        <begin position="159"/>
        <end position="181"/>
    </location>
</feature>
<dbReference type="Pfam" id="PF01061">
    <property type="entry name" value="ABC2_membrane"/>
    <property type="match status" value="1"/>
</dbReference>
<feature type="transmembrane region" description="Helical" evidence="5">
    <location>
        <begin position="341"/>
        <end position="362"/>
    </location>
</feature>
<feature type="transmembrane region" description="Helical" evidence="5">
    <location>
        <begin position="535"/>
        <end position="558"/>
    </location>
</feature>
<feature type="transmembrane region" description="Helical" evidence="5">
    <location>
        <begin position="449"/>
        <end position="473"/>
    </location>
</feature>
<protein>
    <recommendedName>
        <fullName evidence="5">Transport permease protein</fullName>
    </recommendedName>
</protein>
<feature type="transmembrane region" description="Helical" evidence="5">
    <location>
        <begin position="44"/>
        <end position="65"/>
    </location>
</feature>
<comment type="caution">
    <text evidence="8">The sequence shown here is derived from an EMBL/GenBank/DDBJ whole genome shotgun (WGS) entry which is preliminary data.</text>
</comment>
<comment type="subcellular location">
    <subcellularLocation>
        <location evidence="5">Cell membrane</location>
        <topology evidence="5">Multi-pass membrane protein</topology>
    </subcellularLocation>
    <subcellularLocation>
        <location evidence="1">Membrane</location>
        <topology evidence="1">Multi-pass membrane protein</topology>
    </subcellularLocation>
</comment>
<feature type="region of interest" description="Disordered" evidence="6">
    <location>
        <begin position="1"/>
        <end position="23"/>
    </location>
</feature>
<feature type="transmembrane region" description="Helical" evidence="5">
    <location>
        <begin position="416"/>
        <end position="443"/>
    </location>
</feature>
<keyword evidence="9" id="KW-1185">Reference proteome</keyword>
<feature type="transmembrane region" description="Helical" evidence="5">
    <location>
        <begin position="85"/>
        <end position="104"/>
    </location>
</feature>
<evidence type="ECO:0000259" key="7">
    <source>
        <dbReference type="PROSITE" id="PS51012"/>
    </source>
</evidence>
<evidence type="ECO:0000256" key="1">
    <source>
        <dbReference type="ARBA" id="ARBA00004141"/>
    </source>
</evidence>
<feature type="transmembrane region" description="Helical" evidence="5">
    <location>
        <begin position="485"/>
        <end position="504"/>
    </location>
</feature>
<dbReference type="InterPro" id="IPR051784">
    <property type="entry name" value="Nod_factor_ABC_transporter"/>
</dbReference>
<gene>
    <name evidence="8" type="ORF">GCM10009747_15470</name>
</gene>
<feature type="domain" description="ABC transmembrane type-2" evidence="7">
    <location>
        <begin position="44"/>
        <end position="273"/>
    </location>
</feature>
<feature type="transmembrane region" description="Helical" evidence="5">
    <location>
        <begin position="193"/>
        <end position="212"/>
    </location>
</feature>
<evidence type="ECO:0000256" key="5">
    <source>
        <dbReference type="RuleBase" id="RU361157"/>
    </source>
</evidence>
<keyword evidence="5" id="KW-1003">Cell membrane</keyword>
<dbReference type="Pfam" id="PF12698">
    <property type="entry name" value="ABC2_membrane_3"/>
    <property type="match status" value="1"/>
</dbReference>
<evidence type="ECO:0000256" key="4">
    <source>
        <dbReference type="ARBA" id="ARBA00023136"/>
    </source>
</evidence>
<keyword evidence="4 5" id="KW-0472">Membrane</keyword>
<comment type="similarity">
    <text evidence="5">Belongs to the ABC-2 integral membrane protein family.</text>
</comment>
<keyword evidence="5" id="KW-0813">Transport</keyword>
<accession>A0ABN2KL81</accession>
<dbReference type="EMBL" id="BAAANH010000003">
    <property type="protein sequence ID" value="GAA1757705.1"/>
    <property type="molecule type" value="Genomic_DNA"/>
</dbReference>
<organism evidence="8 9">
    <name type="scientific">Agromyces humatus</name>
    <dbReference type="NCBI Taxonomy" id="279573"/>
    <lineage>
        <taxon>Bacteria</taxon>
        <taxon>Bacillati</taxon>
        <taxon>Actinomycetota</taxon>
        <taxon>Actinomycetes</taxon>
        <taxon>Micrococcales</taxon>
        <taxon>Microbacteriaceae</taxon>
        <taxon>Agromyces</taxon>
    </lineage>
</organism>
<feature type="transmembrane region" description="Helical" evidence="5">
    <location>
        <begin position="374"/>
        <end position="395"/>
    </location>
</feature>
<evidence type="ECO:0000313" key="9">
    <source>
        <dbReference type="Proteomes" id="UP001500506"/>
    </source>
</evidence>
<reference evidence="8 9" key="1">
    <citation type="journal article" date="2019" name="Int. J. Syst. Evol. Microbiol.">
        <title>The Global Catalogue of Microorganisms (GCM) 10K type strain sequencing project: providing services to taxonomists for standard genome sequencing and annotation.</title>
        <authorList>
            <consortium name="The Broad Institute Genomics Platform"/>
            <consortium name="The Broad Institute Genome Sequencing Center for Infectious Disease"/>
            <person name="Wu L."/>
            <person name="Ma J."/>
        </authorList>
    </citation>
    <scope>NUCLEOTIDE SEQUENCE [LARGE SCALE GENOMIC DNA]</scope>
    <source>
        <strain evidence="8 9">JCM 14319</strain>
    </source>
</reference>
<feature type="transmembrane region" description="Helical" evidence="5">
    <location>
        <begin position="249"/>
        <end position="270"/>
    </location>
</feature>
<dbReference type="Proteomes" id="UP001500506">
    <property type="component" value="Unassembled WGS sequence"/>
</dbReference>
<dbReference type="PANTHER" id="PTHR43229">
    <property type="entry name" value="NODULATION PROTEIN J"/>
    <property type="match status" value="1"/>
</dbReference>
<name>A0ABN2KL81_9MICO</name>
<dbReference type="InterPro" id="IPR047817">
    <property type="entry name" value="ABC2_TM_bact-type"/>
</dbReference>
<dbReference type="PANTHER" id="PTHR43229:SF2">
    <property type="entry name" value="NODULATION PROTEIN J"/>
    <property type="match status" value="1"/>
</dbReference>
<dbReference type="PROSITE" id="PS51012">
    <property type="entry name" value="ABC_TM2"/>
    <property type="match status" value="1"/>
</dbReference>
<evidence type="ECO:0000313" key="8">
    <source>
        <dbReference type="EMBL" id="GAA1757705.1"/>
    </source>
</evidence>
<keyword evidence="2 5" id="KW-0812">Transmembrane</keyword>
<feature type="transmembrane region" description="Helical" evidence="5">
    <location>
        <begin position="125"/>
        <end position="153"/>
    </location>
</feature>
<sequence>MTTVPEASVAGGPPPAVDTGRPGPFGLTASRSAHVLRSLWRARIAFVFTFGMPLAWLILVGIVAGNEVIDPVTDLRVMQFATPTALAMGCLFATLPSIAIGVALDRESLVLKRLRGTPLPSWVYVAAQVVAVALLAAASVAVVLAVAILAYGVTVPGDAVLPLVVTIVVALLSFSAIGIAVASLASSARSTEAITIGAVVVLSFISGVFIIGGELPEWLEQVAWALPLKPFVVSLQELFNPYDDLPWNLGHLALIAAWGVGGAIVAALAFRWEPRAGRRAAARAAAGEGRAAAGAAAGRSGGTSAAAILDRVESGQPTALTRTLGQVGAAVRSTLRRPGDLFFAVAVPLGLVWLLVTLQGGGERDGIPLITSTAAAMCAWGVAVVAFMNTAEWLARSAEQGILKRWRGTPLSTGEIGVGRAVAAVVVAWVIAAAMLLLGAAAFELRTTATGILLSAGVVVLGVAALAACGVLLATAVPDARASGAVALLLLFVIAFFSDVFVVGGPDWMRTVGAFFPLTHLRQGLLEAWRPDGPFIAWAAIGILVAWAAGAMIATWILERSRGASWTAAGRRPKTPRDAA</sequence>